<evidence type="ECO:0000256" key="12">
    <source>
        <dbReference type="SAM" id="MobiDB-lite"/>
    </source>
</evidence>
<dbReference type="PANTHER" id="PTHR23070">
    <property type="entry name" value="BCS1 AAA-TYPE ATPASE"/>
    <property type="match status" value="1"/>
</dbReference>
<dbReference type="GO" id="GO:0016887">
    <property type="term" value="F:ATP hydrolysis activity"/>
    <property type="evidence" value="ECO:0007669"/>
    <property type="project" value="InterPro"/>
</dbReference>
<evidence type="ECO:0000256" key="10">
    <source>
        <dbReference type="ARBA" id="ARBA00023136"/>
    </source>
</evidence>
<evidence type="ECO:0000256" key="3">
    <source>
        <dbReference type="ARBA" id="ARBA00022692"/>
    </source>
</evidence>
<keyword evidence="8" id="KW-1133">Transmembrane helix</keyword>
<evidence type="ECO:0000313" key="15">
    <source>
        <dbReference type="EMBL" id="KAJ3051736.1"/>
    </source>
</evidence>
<keyword evidence="5" id="KW-0999">Mitochondrion inner membrane</keyword>
<comment type="caution">
    <text evidence="15">The sequence shown here is derived from an EMBL/GenBank/DDBJ whole genome shotgun (WGS) entry which is preliminary data.</text>
</comment>
<dbReference type="CDD" id="cd19510">
    <property type="entry name" value="RecA-like_BCS1"/>
    <property type="match status" value="1"/>
</dbReference>
<dbReference type="InterPro" id="IPR050747">
    <property type="entry name" value="Mitochondrial_chaperone_BCS1"/>
</dbReference>
<evidence type="ECO:0000256" key="13">
    <source>
        <dbReference type="SAM" id="SignalP"/>
    </source>
</evidence>
<proteinExistence type="inferred from homology"/>
<evidence type="ECO:0000256" key="11">
    <source>
        <dbReference type="ARBA" id="ARBA00048778"/>
    </source>
</evidence>
<keyword evidence="6" id="KW-0378">Hydrolase</keyword>
<organism evidence="15 16">
    <name type="scientific">Rhizophlyctis rosea</name>
    <dbReference type="NCBI Taxonomy" id="64517"/>
    <lineage>
        <taxon>Eukaryota</taxon>
        <taxon>Fungi</taxon>
        <taxon>Fungi incertae sedis</taxon>
        <taxon>Chytridiomycota</taxon>
        <taxon>Chytridiomycota incertae sedis</taxon>
        <taxon>Chytridiomycetes</taxon>
        <taxon>Rhizophlyctidales</taxon>
        <taxon>Rhizophlyctidaceae</taxon>
        <taxon>Rhizophlyctis</taxon>
    </lineage>
</organism>
<evidence type="ECO:0000259" key="14">
    <source>
        <dbReference type="SMART" id="SM00382"/>
    </source>
</evidence>
<feature type="region of interest" description="Disordered" evidence="12">
    <location>
        <begin position="621"/>
        <end position="654"/>
    </location>
</feature>
<evidence type="ECO:0000256" key="9">
    <source>
        <dbReference type="ARBA" id="ARBA00023128"/>
    </source>
</evidence>
<comment type="catalytic activity">
    <reaction evidence="11">
        <text>ATP + H2O = ADP + phosphate + H(+)</text>
        <dbReference type="Rhea" id="RHEA:13065"/>
        <dbReference type="ChEBI" id="CHEBI:15377"/>
        <dbReference type="ChEBI" id="CHEBI:15378"/>
        <dbReference type="ChEBI" id="CHEBI:30616"/>
        <dbReference type="ChEBI" id="CHEBI:43474"/>
        <dbReference type="ChEBI" id="CHEBI:456216"/>
    </reaction>
    <physiologicalReaction direction="left-to-right" evidence="11">
        <dbReference type="Rhea" id="RHEA:13066"/>
    </physiologicalReaction>
</comment>
<gene>
    <name evidence="15" type="primary">BCS1L_2</name>
    <name evidence="15" type="ORF">HK097_007245</name>
</gene>
<dbReference type="InterPro" id="IPR027417">
    <property type="entry name" value="P-loop_NTPase"/>
</dbReference>
<dbReference type="Pfam" id="PF00004">
    <property type="entry name" value="AAA"/>
    <property type="match status" value="1"/>
</dbReference>
<reference evidence="15" key="1">
    <citation type="submission" date="2020-05" db="EMBL/GenBank/DDBJ databases">
        <title>Phylogenomic resolution of chytrid fungi.</title>
        <authorList>
            <person name="Stajich J.E."/>
            <person name="Amses K."/>
            <person name="Simmons R."/>
            <person name="Seto K."/>
            <person name="Myers J."/>
            <person name="Bonds A."/>
            <person name="Quandt C.A."/>
            <person name="Barry K."/>
            <person name="Liu P."/>
            <person name="Grigoriev I."/>
            <person name="Longcore J.E."/>
            <person name="James T.Y."/>
        </authorList>
    </citation>
    <scope>NUCLEOTIDE SEQUENCE</scope>
    <source>
        <strain evidence="15">JEL0318</strain>
    </source>
</reference>
<evidence type="ECO:0000256" key="4">
    <source>
        <dbReference type="ARBA" id="ARBA00022741"/>
    </source>
</evidence>
<keyword evidence="4" id="KW-0547">Nucleotide-binding</keyword>
<comment type="subcellular location">
    <subcellularLocation>
        <location evidence="1">Mitochondrion inner membrane</location>
        <topology evidence="1">Single-pass membrane protein</topology>
    </subcellularLocation>
</comment>
<evidence type="ECO:0000256" key="6">
    <source>
        <dbReference type="ARBA" id="ARBA00022801"/>
    </source>
</evidence>
<keyword evidence="13" id="KW-0732">Signal</keyword>
<dbReference type="InterPro" id="IPR003593">
    <property type="entry name" value="AAA+_ATPase"/>
</dbReference>
<dbReference type="GO" id="GO:0005743">
    <property type="term" value="C:mitochondrial inner membrane"/>
    <property type="evidence" value="ECO:0007669"/>
    <property type="project" value="UniProtKB-SubCell"/>
</dbReference>
<evidence type="ECO:0000256" key="1">
    <source>
        <dbReference type="ARBA" id="ARBA00004434"/>
    </source>
</evidence>
<feature type="chain" id="PRO_5042145977" evidence="13">
    <location>
        <begin position="22"/>
        <end position="654"/>
    </location>
</feature>
<name>A0AAD5SE19_9FUNG</name>
<dbReference type="SMART" id="SM00382">
    <property type="entry name" value="AAA"/>
    <property type="match status" value="1"/>
</dbReference>
<dbReference type="AlphaFoldDB" id="A0AAD5SE19"/>
<evidence type="ECO:0000256" key="5">
    <source>
        <dbReference type="ARBA" id="ARBA00022792"/>
    </source>
</evidence>
<evidence type="ECO:0000256" key="2">
    <source>
        <dbReference type="ARBA" id="ARBA00007448"/>
    </source>
</evidence>
<dbReference type="InterPro" id="IPR057495">
    <property type="entry name" value="AAA_lid_BCS1"/>
</dbReference>
<dbReference type="SUPFAM" id="SSF52540">
    <property type="entry name" value="P-loop containing nucleoside triphosphate hydrolases"/>
    <property type="match status" value="1"/>
</dbReference>
<keyword evidence="7" id="KW-0067">ATP-binding</keyword>
<keyword evidence="9" id="KW-0496">Mitochondrion</keyword>
<dbReference type="Pfam" id="PF08740">
    <property type="entry name" value="BCS1_N"/>
    <property type="match status" value="1"/>
</dbReference>
<evidence type="ECO:0000256" key="8">
    <source>
        <dbReference type="ARBA" id="ARBA00022989"/>
    </source>
</evidence>
<dbReference type="InterPro" id="IPR014851">
    <property type="entry name" value="BCS1_N"/>
</dbReference>
<sequence length="654" mass="71662">MADMGIPSLAMWLVSLFSSQAQPYTALPKDTNSSLHSSNQTYDYKVHTSYAHSNRFISSPGFFETGVMLFVVQTLCTLFVAQIRTAWYKWRYSGFHTITLAEGQNKDEVFSAVAEWALKALEEQEQQVSQTNPNVPTSAWQTFRASYFSSADPQILPAQIRSVVARAIYDKKREILEMYDPYGVRQLAKGKQSQISFTPDNGTYNVTYNIHTISIRFGTGKTPEESALSAAASDKRTLSLSCAAKGKEQPMDILKNLVSSCVEAAQTTAGPQTHIFMDNYGSGWRRTASRTPRKISSVILRSGVKENILADITNFLSAQKWYEDCGVPYRRGYLLYGPPGTGKTSLITAIAGEFNMNICIINLAGAGMSDAWLCQLLSESPADSILLLEDIDVAMSNATEDDDDSSKSNGKKPIKMGAMRGMRMDTKLTLSGLLNALDGVASQEGRITFMTTNSVASLPAAVLRPGRCDLRVHLDKCDEHQIAGLFAKFFGSSSGDDGSRLTYDEALKTGYEVAQKFPEGSLSAAQLQGYFMRFVKDWRGAGDGLKAFLVECKEEEKIAEGRREKRKVDSNVVTPSDVVTGLNPVGGLNGVMGLDGSITFGLNDIMALNRAMGLDAVNGLDMQTEEGEEGEEHEEDEDSSDDEDYPFGVFPPYG</sequence>
<accession>A0AAD5SE19</accession>
<comment type="similarity">
    <text evidence="2">Belongs to the AAA ATPase family. BCS1 subfamily.</text>
</comment>
<dbReference type="GO" id="GO:0005524">
    <property type="term" value="F:ATP binding"/>
    <property type="evidence" value="ECO:0007669"/>
    <property type="project" value="UniProtKB-KW"/>
</dbReference>
<keyword evidence="3" id="KW-0812">Transmembrane</keyword>
<dbReference type="Proteomes" id="UP001212841">
    <property type="component" value="Unassembled WGS sequence"/>
</dbReference>
<keyword evidence="16" id="KW-1185">Reference proteome</keyword>
<protein>
    <submittedName>
        <fullName evidence="15">Mitochondrial chaperone</fullName>
    </submittedName>
</protein>
<dbReference type="Pfam" id="PF25426">
    <property type="entry name" value="AAA_lid_BCS1"/>
    <property type="match status" value="1"/>
</dbReference>
<keyword evidence="10" id="KW-0472">Membrane</keyword>
<evidence type="ECO:0000256" key="7">
    <source>
        <dbReference type="ARBA" id="ARBA00022840"/>
    </source>
</evidence>
<evidence type="ECO:0000313" key="16">
    <source>
        <dbReference type="Proteomes" id="UP001212841"/>
    </source>
</evidence>
<feature type="domain" description="AAA+ ATPase" evidence="14">
    <location>
        <begin position="329"/>
        <end position="478"/>
    </location>
</feature>
<dbReference type="InterPro" id="IPR003959">
    <property type="entry name" value="ATPase_AAA_core"/>
</dbReference>
<dbReference type="Gene3D" id="3.40.50.300">
    <property type="entry name" value="P-loop containing nucleotide triphosphate hydrolases"/>
    <property type="match status" value="1"/>
</dbReference>
<feature type="compositionally biased region" description="Acidic residues" evidence="12">
    <location>
        <begin position="623"/>
        <end position="645"/>
    </location>
</feature>
<feature type="signal peptide" evidence="13">
    <location>
        <begin position="1"/>
        <end position="21"/>
    </location>
</feature>
<dbReference type="EMBL" id="JADGJD010000363">
    <property type="protein sequence ID" value="KAJ3051736.1"/>
    <property type="molecule type" value="Genomic_DNA"/>
</dbReference>